<evidence type="ECO:0000313" key="10">
    <source>
        <dbReference type="EMBL" id="SVD71688.1"/>
    </source>
</evidence>
<dbReference type="PANTHER" id="PTHR11795:SF450">
    <property type="entry name" value="ABC TRANSPORTER PERMEASE PROTEIN"/>
    <property type="match status" value="1"/>
</dbReference>
<gene>
    <name evidence="10" type="ORF">METZ01_LOCUS424542</name>
</gene>
<evidence type="ECO:0000256" key="6">
    <source>
        <dbReference type="ARBA" id="ARBA00022989"/>
    </source>
</evidence>
<dbReference type="CDD" id="cd06582">
    <property type="entry name" value="TM_PBP1_LivH_like"/>
    <property type="match status" value="1"/>
</dbReference>
<proteinExistence type="inferred from homology"/>
<evidence type="ECO:0000256" key="8">
    <source>
        <dbReference type="ARBA" id="ARBA00037998"/>
    </source>
</evidence>
<dbReference type="Pfam" id="PF02653">
    <property type="entry name" value="BPD_transp_2"/>
    <property type="match status" value="1"/>
</dbReference>
<evidence type="ECO:0000256" key="2">
    <source>
        <dbReference type="ARBA" id="ARBA00022448"/>
    </source>
</evidence>
<keyword evidence="2" id="KW-0813">Transport</keyword>
<feature type="transmembrane region" description="Helical" evidence="9">
    <location>
        <begin position="139"/>
        <end position="159"/>
    </location>
</feature>
<evidence type="ECO:0000256" key="1">
    <source>
        <dbReference type="ARBA" id="ARBA00004651"/>
    </source>
</evidence>
<reference evidence="10" key="1">
    <citation type="submission" date="2018-05" db="EMBL/GenBank/DDBJ databases">
        <authorList>
            <person name="Lanie J.A."/>
            <person name="Ng W.-L."/>
            <person name="Kazmierczak K.M."/>
            <person name="Andrzejewski T.M."/>
            <person name="Davidsen T.M."/>
            <person name="Wayne K.J."/>
            <person name="Tettelin H."/>
            <person name="Glass J.I."/>
            <person name="Rusch D."/>
            <person name="Podicherti R."/>
            <person name="Tsui H.-C.T."/>
            <person name="Winkler M.E."/>
        </authorList>
    </citation>
    <scope>NUCLEOTIDE SEQUENCE</scope>
</reference>
<comment type="similarity">
    <text evidence="8">Belongs to the binding-protein-dependent transport system permease family. LivHM subfamily.</text>
</comment>
<protein>
    <recommendedName>
        <fullName evidence="11">Branched-chain amino acid ABC transporter permease</fullName>
    </recommendedName>
</protein>
<keyword evidence="5" id="KW-0029">Amino-acid transport</keyword>
<dbReference type="InterPro" id="IPR001851">
    <property type="entry name" value="ABC_transp_permease"/>
</dbReference>
<evidence type="ECO:0008006" key="11">
    <source>
        <dbReference type="Google" id="ProtNLM"/>
    </source>
</evidence>
<dbReference type="EMBL" id="UINC01168588">
    <property type="protein sequence ID" value="SVD71688.1"/>
    <property type="molecule type" value="Genomic_DNA"/>
</dbReference>
<keyword evidence="6 9" id="KW-1133">Transmembrane helix</keyword>
<dbReference type="InterPro" id="IPR052157">
    <property type="entry name" value="BCAA_transport_permease"/>
</dbReference>
<evidence type="ECO:0000256" key="5">
    <source>
        <dbReference type="ARBA" id="ARBA00022970"/>
    </source>
</evidence>
<dbReference type="GO" id="GO:0022857">
    <property type="term" value="F:transmembrane transporter activity"/>
    <property type="evidence" value="ECO:0007669"/>
    <property type="project" value="InterPro"/>
</dbReference>
<feature type="transmembrane region" description="Helical" evidence="9">
    <location>
        <begin position="49"/>
        <end position="78"/>
    </location>
</feature>
<keyword evidence="4 9" id="KW-0812">Transmembrane</keyword>
<evidence type="ECO:0000256" key="3">
    <source>
        <dbReference type="ARBA" id="ARBA00022475"/>
    </source>
</evidence>
<name>A0A382XMZ9_9ZZZZ</name>
<keyword evidence="7 9" id="KW-0472">Membrane</keyword>
<dbReference type="AlphaFoldDB" id="A0A382XMZ9"/>
<dbReference type="GO" id="GO:0006865">
    <property type="term" value="P:amino acid transport"/>
    <property type="evidence" value="ECO:0007669"/>
    <property type="project" value="UniProtKB-KW"/>
</dbReference>
<evidence type="ECO:0000256" key="4">
    <source>
        <dbReference type="ARBA" id="ARBA00022692"/>
    </source>
</evidence>
<accession>A0A382XMZ9</accession>
<feature type="non-terminal residue" evidence="10">
    <location>
        <position position="160"/>
    </location>
</feature>
<sequence>MADTLQFLISGLVIGSIYGLAGIGFTGIYNVTGVVNFAQGEKVMIGAMFAISFANFGIPLVVAILFATILTGILAVCIEKVAIGPIGGNIWRGIIVTIGISIILRGVAVVIWGTEAYGLEAFSGEDPVEIFGATIAPQAFWVIGMTCVLTLCLIVFFQFT</sequence>
<evidence type="ECO:0000256" key="7">
    <source>
        <dbReference type="ARBA" id="ARBA00023136"/>
    </source>
</evidence>
<dbReference type="PANTHER" id="PTHR11795">
    <property type="entry name" value="BRANCHED-CHAIN AMINO ACID TRANSPORT SYSTEM PERMEASE PROTEIN LIVH"/>
    <property type="match status" value="1"/>
</dbReference>
<keyword evidence="3" id="KW-1003">Cell membrane</keyword>
<feature type="transmembrane region" description="Helical" evidence="9">
    <location>
        <begin position="7"/>
        <end position="29"/>
    </location>
</feature>
<comment type="subcellular location">
    <subcellularLocation>
        <location evidence="1">Cell membrane</location>
        <topology evidence="1">Multi-pass membrane protein</topology>
    </subcellularLocation>
</comment>
<organism evidence="10">
    <name type="scientific">marine metagenome</name>
    <dbReference type="NCBI Taxonomy" id="408172"/>
    <lineage>
        <taxon>unclassified sequences</taxon>
        <taxon>metagenomes</taxon>
        <taxon>ecological metagenomes</taxon>
    </lineage>
</organism>
<evidence type="ECO:0000256" key="9">
    <source>
        <dbReference type="SAM" id="Phobius"/>
    </source>
</evidence>
<feature type="transmembrane region" description="Helical" evidence="9">
    <location>
        <begin position="90"/>
        <end position="112"/>
    </location>
</feature>
<dbReference type="GO" id="GO:0005886">
    <property type="term" value="C:plasma membrane"/>
    <property type="evidence" value="ECO:0007669"/>
    <property type="project" value="UniProtKB-SubCell"/>
</dbReference>